<dbReference type="Pfam" id="PF17863">
    <property type="entry name" value="AAA_lid_2"/>
    <property type="match status" value="1"/>
</dbReference>
<dbReference type="FunFam" id="3.40.50.300:FF:000640">
    <property type="entry name" value="MoxR family ATPase"/>
    <property type="match status" value="1"/>
</dbReference>
<evidence type="ECO:0000256" key="1">
    <source>
        <dbReference type="ARBA" id="ARBA00022741"/>
    </source>
</evidence>
<dbReference type="Proteomes" id="UP000195918">
    <property type="component" value="Unassembled WGS sequence"/>
</dbReference>
<proteinExistence type="inferred from homology"/>
<dbReference type="InterPro" id="IPR041628">
    <property type="entry name" value="ChlI/MoxR_AAA_lid"/>
</dbReference>
<dbReference type="EMBL" id="FWFD01000003">
    <property type="protein sequence ID" value="SLM84772.1"/>
    <property type="molecule type" value="Genomic_DNA"/>
</dbReference>
<feature type="domain" description="ChlI/MoxR AAA lid" evidence="5">
    <location>
        <begin position="230"/>
        <end position="290"/>
    </location>
</feature>
<dbReference type="CDD" id="cd00009">
    <property type="entry name" value="AAA"/>
    <property type="match status" value="1"/>
</dbReference>
<dbReference type="PANTHER" id="PTHR42759:SF5">
    <property type="entry name" value="METHANOL DEHYDROGENASE REGULATOR"/>
    <property type="match status" value="1"/>
</dbReference>
<dbReference type="AlphaFoldDB" id="A0A1X6WKK8"/>
<name>A0A1X6WKK8_9ENTE</name>
<dbReference type="PANTHER" id="PTHR42759">
    <property type="entry name" value="MOXR FAMILY PROTEIN"/>
    <property type="match status" value="1"/>
</dbReference>
<keyword evidence="2" id="KW-0067">ATP-binding</keyword>
<protein>
    <submittedName>
        <fullName evidence="6">MoxR-like ATPases</fullName>
    </submittedName>
</protein>
<dbReference type="PIRSF" id="PIRSF002849">
    <property type="entry name" value="AAA_ATPase_chaperone_MoxR_prd"/>
    <property type="match status" value="1"/>
</dbReference>
<dbReference type="GO" id="GO:0005524">
    <property type="term" value="F:ATP binding"/>
    <property type="evidence" value="ECO:0007669"/>
    <property type="project" value="UniProtKB-KW"/>
</dbReference>
<evidence type="ECO:0000256" key="2">
    <source>
        <dbReference type="ARBA" id="ARBA00022840"/>
    </source>
</evidence>
<dbReference type="RefSeq" id="WP_086950418.1">
    <property type="nucleotide sequence ID" value="NZ_FWFD01000003.1"/>
</dbReference>
<keyword evidence="7" id="KW-1185">Reference proteome</keyword>
<dbReference type="Gene3D" id="3.40.50.300">
    <property type="entry name" value="P-loop containing nucleotide triphosphate hydrolases"/>
    <property type="match status" value="1"/>
</dbReference>
<evidence type="ECO:0000259" key="5">
    <source>
        <dbReference type="Pfam" id="PF17863"/>
    </source>
</evidence>
<dbReference type="Gene3D" id="1.10.8.80">
    <property type="entry name" value="Magnesium chelatase subunit I, C-Terminal domain"/>
    <property type="match status" value="1"/>
</dbReference>
<evidence type="ECO:0000313" key="7">
    <source>
        <dbReference type="Proteomes" id="UP000195918"/>
    </source>
</evidence>
<accession>A0A1X6WKK8</accession>
<dbReference type="InterPro" id="IPR011703">
    <property type="entry name" value="ATPase_AAA-3"/>
</dbReference>
<evidence type="ECO:0000313" key="6">
    <source>
        <dbReference type="EMBL" id="SLM84772.1"/>
    </source>
</evidence>
<evidence type="ECO:0000256" key="3">
    <source>
        <dbReference type="ARBA" id="ARBA00061607"/>
    </source>
</evidence>
<dbReference type="GO" id="GO:0016887">
    <property type="term" value="F:ATP hydrolysis activity"/>
    <property type="evidence" value="ECO:0007669"/>
    <property type="project" value="InterPro"/>
</dbReference>
<sequence length="312" mass="35318">MNDSNLGKLEELIDEVSKVLLGKREVIKLTLTAILSGGHVLFEDVPGVGKTLLVKTISKTIQCDYNRIQFTPDLLPNDIIGVSIYDTKDQSFKFHKGPIFTSILLVDEINRATPKTQSALLEAMAEKEITIDNATYELSPHFTVLATQNPVEHEGTYSLPEAQLDRFLLKLKIGYPSFEDELQLILGEERTLIEVNPVMTVTELIELKKQVKAVFVHEKVARYALRLVQKTREHEGILLGVSPRGSEDFMRAAKAYALIEGRQYVVPKDLQQILPYCFSHRIKLKNNHQPDDKLIATMMTEIIENVPIPIER</sequence>
<keyword evidence="1" id="KW-0547">Nucleotide-binding</keyword>
<dbReference type="OrthoDB" id="9808397at2"/>
<dbReference type="SUPFAM" id="SSF52540">
    <property type="entry name" value="P-loop containing nucleoside triphosphate hydrolases"/>
    <property type="match status" value="1"/>
</dbReference>
<comment type="similarity">
    <text evidence="3">Belongs to the MoxR family.</text>
</comment>
<dbReference type="InterPro" id="IPR050764">
    <property type="entry name" value="CbbQ/NirQ/NorQ/GpvN"/>
</dbReference>
<dbReference type="Pfam" id="PF07726">
    <property type="entry name" value="AAA_3"/>
    <property type="match status" value="1"/>
</dbReference>
<organism evidence="6 7">
    <name type="scientific">Vagococcus fluvialis bH819</name>
    <dbReference type="NCBI Taxonomy" id="1255619"/>
    <lineage>
        <taxon>Bacteria</taxon>
        <taxon>Bacillati</taxon>
        <taxon>Bacillota</taxon>
        <taxon>Bacilli</taxon>
        <taxon>Lactobacillales</taxon>
        <taxon>Enterococcaceae</taxon>
        <taxon>Vagococcus</taxon>
    </lineage>
</organism>
<evidence type="ECO:0000259" key="4">
    <source>
        <dbReference type="Pfam" id="PF07726"/>
    </source>
</evidence>
<feature type="domain" description="ATPase AAA-3" evidence="4">
    <location>
        <begin position="39"/>
        <end position="169"/>
    </location>
</feature>
<dbReference type="InterPro" id="IPR027417">
    <property type="entry name" value="P-loop_NTPase"/>
</dbReference>
<gene>
    <name evidence="6" type="ORF">FM121_01670</name>
</gene>
<reference evidence="7" key="1">
    <citation type="submission" date="2017-02" db="EMBL/GenBank/DDBJ databases">
        <authorList>
            <person name="Dridi B."/>
        </authorList>
    </citation>
    <scope>NUCLEOTIDE SEQUENCE [LARGE SCALE GENOMIC DNA]</scope>
    <source>
        <strain evidence="7">bH819</strain>
    </source>
</reference>